<evidence type="ECO:0000313" key="2">
    <source>
        <dbReference type="EMBL" id="QQP18746.1"/>
    </source>
</evidence>
<reference evidence="2" key="1">
    <citation type="journal article" date="2020" name="Viruses">
        <title>Soybean Thrips (Thysanoptera: Thripidae) Harbor Highly Diverse Populations of Arthropod, Fungal and Plant Viruses.</title>
        <authorList>
            <person name="Thekke-Veetil T."/>
            <person name="Lagos-Kutz D."/>
            <person name="McCoppin N.K."/>
            <person name="Hartman G.L."/>
            <person name="Ju H.K."/>
            <person name="Lim H.S."/>
            <person name="Domier L.L."/>
        </authorList>
    </citation>
    <scope>NUCLEOTIDE SEQUENCE</scope>
    <source>
        <strain evidence="2">STN1</strain>
    </source>
</reference>
<dbReference type="EMBL" id="MT224147">
    <property type="protein sequence ID" value="QQP18746.1"/>
    <property type="molecule type" value="Viral_cRNA"/>
</dbReference>
<protein>
    <submittedName>
        <fullName evidence="2">Uncharacterized protein</fullName>
    </submittedName>
</protein>
<sequence length="215" mass="25047">MEGLVNPKILSDDLLSSLDEVMMNYRDEEDDISEKSSAYNVDELYDIDQYTSDESQLIEQKVSSSPVSSKEEHSDSQDDLLKEIDEYTNYLREGVLSKRLIIKKVVSPTVQNEPQEFKVLISPNFSCYPDIREDVKFEDLKRDGEEDRLYEGKYKYLSIFGRKSILIPSDEFTRIEFISCLRMNDLDVDKTLRSLYKAKHSSKWVSMTMSKMVVN</sequence>
<evidence type="ECO:0000256" key="1">
    <source>
        <dbReference type="SAM" id="MobiDB-lite"/>
    </source>
</evidence>
<feature type="region of interest" description="Disordered" evidence="1">
    <location>
        <begin position="60"/>
        <end position="79"/>
    </location>
</feature>
<organism evidence="2">
    <name type="scientific">Soybean thrips rhabdo-like virus 1</name>
    <dbReference type="NCBI Taxonomy" id="2802235"/>
    <lineage>
        <taxon>Viruses</taxon>
        <taxon>Riboviria</taxon>
        <taxon>Orthornavirae</taxon>
        <taxon>Negarnaviricota</taxon>
        <taxon>Haploviricotina</taxon>
        <taxon>Monjiviricetes</taxon>
        <taxon>Mononegavirales</taxon>
        <taxon>Rhabdoviridae</taxon>
        <taxon>Alpharhabdovirinae</taxon>
        <taxon>Betathriprhavirus</taxon>
        <taxon>Betathriprhavirus variabilis</taxon>
    </lineage>
</organism>
<accession>A0A7T8JI75</accession>
<feature type="compositionally biased region" description="Basic and acidic residues" evidence="1">
    <location>
        <begin position="69"/>
        <end position="79"/>
    </location>
</feature>
<proteinExistence type="predicted"/>
<name>A0A7T8JI75_9RHAB</name>